<dbReference type="OrthoDB" id="6046653at2"/>
<keyword evidence="11 12" id="KW-0998">Cell outer membrane</keyword>
<evidence type="ECO:0000256" key="1">
    <source>
        <dbReference type="ARBA" id="ARBA00004571"/>
    </source>
</evidence>
<feature type="signal peptide" evidence="14">
    <location>
        <begin position="1"/>
        <end position="35"/>
    </location>
</feature>
<evidence type="ECO:0000256" key="6">
    <source>
        <dbReference type="ARBA" id="ARBA00022692"/>
    </source>
</evidence>
<dbReference type="Gene3D" id="2.170.130.10">
    <property type="entry name" value="TonB-dependent receptor, plug domain"/>
    <property type="match status" value="1"/>
</dbReference>
<evidence type="ECO:0000313" key="17">
    <source>
        <dbReference type="Proteomes" id="UP000292302"/>
    </source>
</evidence>
<evidence type="ECO:0000259" key="15">
    <source>
        <dbReference type="SMART" id="SM00965"/>
    </source>
</evidence>
<accession>A0A4Q9QHE3</accession>
<comment type="caution">
    <text evidence="16">The sequence shown here is derived from an EMBL/GenBank/DDBJ whole genome shotgun (WGS) entry which is preliminary data.</text>
</comment>
<feature type="domain" description="Secretin/TonB short N-terminal" evidence="15">
    <location>
        <begin position="74"/>
        <end position="125"/>
    </location>
</feature>
<gene>
    <name evidence="16" type="ORF">DNK06_19120</name>
</gene>
<dbReference type="NCBIfam" id="TIGR01785">
    <property type="entry name" value="TonB-hemin"/>
    <property type="match status" value="1"/>
</dbReference>
<evidence type="ECO:0000256" key="9">
    <source>
        <dbReference type="ARBA" id="ARBA00023077"/>
    </source>
</evidence>
<feature type="chain" id="PRO_5020990874" evidence="14">
    <location>
        <begin position="36"/>
        <end position="892"/>
    </location>
</feature>
<dbReference type="PROSITE" id="PS52016">
    <property type="entry name" value="TONB_DEPENDENT_REC_3"/>
    <property type="match status" value="1"/>
</dbReference>
<keyword evidence="6 12" id="KW-0812">Transmembrane</keyword>
<evidence type="ECO:0000256" key="4">
    <source>
        <dbReference type="ARBA" id="ARBA00022452"/>
    </source>
</evidence>
<sequence>MSHQVARASRAQRSVRLAGSLVVGATLAFSGAAWAQQAAGDMAPASTNAEQITFDIPAQPLGSAVVTFAEQAGIQVFFDSGKLAGLQSRELKGLHSPQQGLGLLLSGLPVSYSFTGERRVNVERVAQVAGALELGATQVNAGRIDDWVYETPRSVSVIGREQIDRHPPRHAADMLQDTAGVYTSTSYQEPGLSVNIRGIQDYGRVNMTIDGARQNFQQSGHQQRNGEVFVDPELLSGIDISKGPNSGMGGAGVIGGTANFRTLDIDDIVDADRREGVRLRGSTGLGGYANGNHFVGSFAAGLRASEQVELLAAFSRKRMGEYAPGSRGDSFPGSSTYSGDRYQDIVSLTDQDMDSQLFKIYWHLGNGHDFKFTHLATEVDYTSGGTYDAVRNDAGWEAVTRNEVESTTTALDYNWNNGDPWIDLAAKLYFARTRNHQQADAVAADYSSLLPPVAAYCMANPAGSICPQGSDAYALTYETRTWGLNLQNTSRFNLPLFEASWNYGSELSYDKTDPKTQGVENVDTYGNETAGTTPPGERWLASLFTSLTLQHDDWLRLDAGLRYDRYRLWGDTGFTTLDSRGEITGIPNTRIPVEYSVDDQRGHLSPTLSLAITPLKGVQLYANYGEGWRPPAITETLISGQHLGVNDGTIMLPNPSLKAEESRTWETGVNLKFDDLMMSGDSFRAKLAYFNTKVDNYIRLANVGRPGAAFLSIGHYAPVNMLDPVRLRGFELETEYDAGGWYIRGNATRVDYHTGQNSYRLFYLGGAQGATADYWNSFISRDGSGQGYPFYSMFPPRDTASLSGGIRLFERRLELGSRLRYASENESNSITRGSLAYSVVDLFGSLRATDNLTLRLSVENLRDRRYLVPMGDLLARTEGPGRTVIGSFELKF</sequence>
<dbReference type="RefSeq" id="WP_131181595.1">
    <property type="nucleotide sequence ID" value="NZ_QJUI01000018.1"/>
</dbReference>
<dbReference type="InterPro" id="IPR000531">
    <property type="entry name" value="Beta-barrel_TonB"/>
</dbReference>
<keyword evidence="8" id="KW-0408">Iron</keyword>
<evidence type="ECO:0000256" key="7">
    <source>
        <dbReference type="ARBA" id="ARBA00022729"/>
    </source>
</evidence>
<evidence type="ECO:0000256" key="8">
    <source>
        <dbReference type="ARBA" id="ARBA00023004"/>
    </source>
</evidence>
<dbReference type="SMART" id="SM00965">
    <property type="entry name" value="STN"/>
    <property type="match status" value="1"/>
</dbReference>
<dbReference type="PANTHER" id="PTHR30069">
    <property type="entry name" value="TONB-DEPENDENT OUTER MEMBRANE RECEPTOR"/>
    <property type="match status" value="1"/>
</dbReference>
<dbReference type="Pfam" id="PF07715">
    <property type="entry name" value="Plug"/>
    <property type="match status" value="1"/>
</dbReference>
<name>A0A4Q9QHE3_9GAMM</name>
<protein>
    <submittedName>
        <fullName evidence="16">Ligand-gated channel</fullName>
    </submittedName>
</protein>
<dbReference type="InterPro" id="IPR011276">
    <property type="entry name" value="TonB_haem/Hb_rcpt"/>
</dbReference>
<dbReference type="Proteomes" id="UP000292302">
    <property type="component" value="Unassembled WGS sequence"/>
</dbReference>
<reference evidence="16 17" key="1">
    <citation type="submission" date="2018-06" db="EMBL/GenBank/DDBJ databases">
        <title>Three novel Pseudomonas species isolated from symptomatic oak.</title>
        <authorList>
            <person name="Bueno-Gonzalez V."/>
            <person name="Brady C."/>
        </authorList>
    </citation>
    <scope>NUCLEOTIDE SEQUENCE [LARGE SCALE GENOMIC DNA]</scope>
    <source>
        <strain evidence="16 17">P9A</strain>
    </source>
</reference>
<dbReference type="InterPro" id="IPR037066">
    <property type="entry name" value="Plug_dom_sf"/>
</dbReference>
<evidence type="ECO:0000256" key="12">
    <source>
        <dbReference type="PROSITE-ProRule" id="PRU01360"/>
    </source>
</evidence>
<keyword evidence="17" id="KW-1185">Reference proteome</keyword>
<dbReference type="EMBL" id="QJUI01000018">
    <property type="protein sequence ID" value="TBU74282.1"/>
    <property type="molecule type" value="Genomic_DNA"/>
</dbReference>
<dbReference type="InterPro" id="IPR011662">
    <property type="entry name" value="Secretin/TonB_short_N"/>
</dbReference>
<dbReference type="Gene3D" id="3.55.50.30">
    <property type="match status" value="1"/>
</dbReference>
<evidence type="ECO:0000256" key="14">
    <source>
        <dbReference type="SAM" id="SignalP"/>
    </source>
</evidence>
<evidence type="ECO:0000256" key="10">
    <source>
        <dbReference type="ARBA" id="ARBA00023136"/>
    </source>
</evidence>
<comment type="similarity">
    <text evidence="2 12 13">Belongs to the TonB-dependent receptor family.</text>
</comment>
<dbReference type="AlphaFoldDB" id="A0A4Q9QHE3"/>
<dbReference type="InterPro" id="IPR010949">
    <property type="entry name" value="TonB_Hb/transfer/lactofer_rcpt"/>
</dbReference>
<dbReference type="PANTHER" id="PTHR30069:SF41">
    <property type="entry name" value="HEME_HEMOPEXIN UTILIZATION PROTEIN C"/>
    <property type="match status" value="1"/>
</dbReference>
<keyword evidence="5" id="KW-0410">Iron transport</keyword>
<evidence type="ECO:0000256" key="5">
    <source>
        <dbReference type="ARBA" id="ARBA00022496"/>
    </source>
</evidence>
<dbReference type="GO" id="GO:0044718">
    <property type="term" value="P:siderophore transmembrane transport"/>
    <property type="evidence" value="ECO:0007669"/>
    <property type="project" value="TreeGrafter"/>
</dbReference>
<keyword evidence="5" id="KW-0406">Ion transport</keyword>
<evidence type="ECO:0000313" key="16">
    <source>
        <dbReference type="EMBL" id="TBU74282.1"/>
    </source>
</evidence>
<dbReference type="Gene3D" id="2.40.170.20">
    <property type="entry name" value="TonB-dependent receptor, beta-barrel domain"/>
    <property type="match status" value="1"/>
</dbReference>
<dbReference type="InterPro" id="IPR012910">
    <property type="entry name" value="Plug_dom"/>
</dbReference>
<dbReference type="InterPro" id="IPR036942">
    <property type="entry name" value="Beta-barrel_TonB_sf"/>
</dbReference>
<dbReference type="CDD" id="cd01347">
    <property type="entry name" value="ligand_gated_channel"/>
    <property type="match status" value="1"/>
</dbReference>
<keyword evidence="9 13" id="KW-0798">TonB box</keyword>
<evidence type="ECO:0000256" key="13">
    <source>
        <dbReference type="RuleBase" id="RU003357"/>
    </source>
</evidence>
<keyword evidence="10 12" id="KW-0472">Membrane</keyword>
<evidence type="ECO:0000256" key="2">
    <source>
        <dbReference type="ARBA" id="ARBA00009810"/>
    </source>
</evidence>
<organism evidence="16 17">
    <name type="scientific">Phytopseudomonas daroniae</name>
    <dbReference type="NCBI Taxonomy" id="2487519"/>
    <lineage>
        <taxon>Bacteria</taxon>
        <taxon>Pseudomonadati</taxon>
        <taxon>Pseudomonadota</taxon>
        <taxon>Gammaproteobacteria</taxon>
        <taxon>Pseudomonadales</taxon>
        <taxon>Pseudomonadaceae</taxon>
        <taxon>Phytopseudomonas</taxon>
    </lineage>
</organism>
<keyword evidence="4 12" id="KW-1134">Transmembrane beta strand</keyword>
<dbReference type="InterPro" id="IPR039426">
    <property type="entry name" value="TonB-dep_rcpt-like"/>
</dbReference>
<dbReference type="GO" id="GO:0015232">
    <property type="term" value="F:heme transmembrane transporter activity"/>
    <property type="evidence" value="ECO:0007669"/>
    <property type="project" value="InterPro"/>
</dbReference>
<dbReference type="GO" id="GO:0015344">
    <property type="term" value="F:siderophore uptake transmembrane transporter activity"/>
    <property type="evidence" value="ECO:0007669"/>
    <property type="project" value="TreeGrafter"/>
</dbReference>
<keyword evidence="3 12" id="KW-0813">Transport</keyword>
<dbReference type="NCBIfam" id="TIGR01786">
    <property type="entry name" value="TonB-hemlactrns"/>
    <property type="match status" value="1"/>
</dbReference>
<dbReference type="GO" id="GO:0009279">
    <property type="term" value="C:cell outer membrane"/>
    <property type="evidence" value="ECO:0007669"/>
    <property type="project" value="UniProtKB-SubCell"/>
</dbReference>
<evidence type="ECO:0000256" key="3">
    <source>
        <dbReference type="ARBA" id="ARBA00022448"/>
    </source>
</evidence>
<proteinExistence type="inferred from homology"/>
<dbReference type="SUPFAM" id="SSF56935">
    <property type="entry name" value="Porins"/>
    <property type="match status" value="1"/>
</dbReference>
<evidence type="ECO:0000256" key="11">
    <source>
        <dbReference type="ARBA" id="ARBA00023237"/>
    </source>
</evidence>
<dbReference type="Pfam" id="PF00593">
    <property type="entry name" value="TonB_dep_Rec_b-barrel"/>
    <property type="match status" value="1"/>
</dbReference>
<comment type="subcellular location">
    <subcellularLocation>
        <location evidence="1 12">Cell outer membrane</location>
        <topology evidence="1 12">Multi-pass membrane protein</topology>
    </subcellularLocation>
</comment>
<keyword evidence="7 14" id="KW-0732">Signal</keyword>